<dbReference type="InterPro" id="IPR003594">
    <property type="entry name" value="HATPase_dom"/>
</dbReference>
<keyword evidence="12" id="KW-0902">Two-component regulatory system</keyword>
<dbReference type="GO" id="GO:0000155">
    <property type="term" value="F:phosphorelay sensor kinase activity"/>
    <property type="evidence" value="ECO:0007669"/>
    <property type="project" value="InterPro"/>
</dbReference>
<dbReference type="InterPro" id="IPR050398">
    <property type="entry name" value="HssS/ArlS-like"/>
</dbReference>
<keyword evidence="4" id="KW-1003">Cell membrane</keyword>
<dbReference type="Gene3D" id="3.30.565.10">
    <property type="entry name" value="Histidine kinase-like ATPase, C-terminal domain"/>
    <property type="match status" value="1"/>
</dbReference>
<evidence type="ECO:0000256" key="8">
    <source>
        <dbReference type="ARBA" id="ARBA00022741"/>
    </source>
</evidence>
<dbReference type="HOGENOM" id="CLU_000445_89_6_9"/>
<protein>
    <recommendedName>
        <fullName evidence="3">histidine kinase</fullName>
        <ecNumber evidence="3">2.7.13.3</ecNumber>
    </recommendedName>
</protein>
<dbReference type="InterPro" id="IPR004358">
    <property type="entry name" value="Sig_transdc_His_kin-like_C"/>
</dbReference>
<dbReference type="InterPro" id="IPR003660">
    <property type="entry name" value="HAMP_dom"/>
</dbReference>
<feature type="transmembrane region" description="Helical" evidence="14">
    <location>
        <begin position="12"/>
        <end position="35"/>
    </location>
</feature>
<evidence type="ECO:0000256" key="3">
    <source>
        <dbReference type="ARBA" id="ARBA00012438"/>
    </source>
</evidence>
<evidence type="ECO:0000256" key="4">
    <source>
        <dbReference type="ARBA" id="ARBA00022475"/>
    </source>
</evidence>
<evidence type="ECO:0000256" key="7">
    <source>
        <dbReference type="ARBA" id="ARBA00022692"/>
    </source>
</evidence>
<evidence type="ECO:0000256" key="1">
    <source>
        <dbReference type="ARBA" id="ARBA00000085"/>
    </source>
</evidence>
<feature type="transmembrane region" description="Helical" evidence="14">
    <location>
        <begin position="154"/>
        <end position="176"/>
    </location>
</feature>
<dbReference type="FunFam" id="1.10.287.130:FF:000001">
    <property type="entry name" value="Two-component sensor histidine kinase"/>
    <property type="match status" value="1"/>
</dbReference>
<keyword evidence="13 14" id="KW-0472">Membrane</keyword>
<dbReference type="PROSITE" id="PS50109">
    <property type="entry name" value="HIS_KIN"/>
    <property type="match status" value="1"/>
</dbReference>
<dbReference type="PANTHER" id="PTHR45528:SF1">
    <property type="entry name" value="SENSOR HISTIDINE KINASE CPXA"/>
    <property type="match status" value="1"/>
</dbReference>
<dbReference type="Pfam" id="PF02518">
    <property type="entry name" value="HATPase_c"/>
    <property type="match status" value="1"/>
</dbReference>
<dbReference type="AlphaFoldDB" id="Q8ESP0"/>
<reference evidence="17 18" key="1">
    <citation type="journal article" date="2001" name="FEMS Microbiol. Lett.">
        <title>Oceanobacillus iheyensis gen. nov., sp. nov., a deep-sea extremely halotolerant and alkaliphilic species isolated from a depth of 1050 m on the Iheya Ridge.</title>
        <authorList>
            <person name="Lu J."/>
            <person name="Nogi Y."/>
            <person name="Takami H."/>
        </authorList>
    </citation>
    <scope>NUCLEOTIDE SEQUENCE [LARGE SCALE GENOMIC DNA]</scope>
    <source>
        <strain evidence="18">DSM 14371 / CIP 107618 / JCM 11309 / KCTC 3954 / HTE831</strain>
    </source>
</reference>
<keyword evidence="6" id="KW-0808">Transferase</keyword>
<evidence type="ECO:0000256" key="12">
    <source>
        <dbReference type="ARBA" id="ARBA00023012"/>
    </source>
</evidence>
<evidence type="ECO:0000259" key="15">
    <source>
        <dbReference type="PROSITE" id="PS50109"/>
    </source>
</evidence>
<keyword evidence="7 14" id="KW-0812">Transmembrane</keyword>
<evidence type="ECO:0000256" key="9">
    <source>
        <dbReference type="ARBA" id="ARBA00022777"/>
    </source>
</evidence>
<dbReference type="PROSITE" id="PS50885">
    <property type="entry name" value="HAMP"/>
    <property type="match status" value="1"/>
</dbReference>
<evidence type="ECO:0000259" key="16">
    <source>
        <dbReference type="PROSITE" id="PS50885"/>
    </source>
</evidence>
<feature type="domain" description="HAMP" evidence="16">
    <location>
        <begin position="178"/>
        <end position="230"/>
    </location>
</feature>
<evidence type="ECO:0000313" key="17">
    <source>
        <dbReference type="EMBL" id="BAC12541.1"/>
    </source>
</evidence>
<dbReference type="RefSeq" id="WP_011064989.1">
    <property type="nucleotide sequence ID" value="NC_004193.1"/>
</dbReference>
<dbReference type="EC" id="2.7.13.3" evidence="3"/>
<dbReference type="SUPFAM" id="SSF55874">
    <property type="entry name" value="ATPase domain of HSP90 chaperone/DNA topoisomerase II/histidine kinase"/>
    <property type="match status" value="1"/>
</dbReference>
<evidence type="ECO:0000256" key="11">
    <source>
        <dbReference type="ARBA" id="ARBA00022989"/>
    </source>
</evidence>
<dbReference type="Gene3D" id="6.10.340.10">
    <property type="match status" value="1"/>
</dbReference>
<dbReference type="eggNOG" id="COG5002">
    <property type="taxonomic scope" value="Bacteria"/>
</dbReference>
<name>Q8ESP0_OCEIH</name>
<dbReference type="GO" id="GO:0005886">
    <property type="term" value="C:plasma membrane"/>
    <property type="evidence" value="ECO:0007669"/>
    <property type="project" value="UniProtKB-SubCell"/>
</dbReference>
<dbReference type="PANTHER" id="PTHR45528">
    <property type="entry name" value="SENSOR HISTIDINE KINASE CPXA"/>
    <property type="match status" value="1"/>
</dbReference>
<evidence type="ECO:0000256" key="14">
    <source>
        <dbReference type="SAM" id="Phobius"/>
    </source>
</evidence>
<dbReference type="InterPro" id="IPR003661">
    <property type="entry name" value="HisK_dim/P_dom"/>
</dbReference>
<dbReference type="Pfam" id="PF00512">
    <property type="entry name" value="HisKA"/>
    <property type="match status" value="1"/>
</dbReference>
<dbReference type="Proteomes" id="UP000000822">
    <property type="component" value="Chromosome"/>
</dbReference>
<keyword evidence="9 17" id="KW-0418">Kinase</keyword>
<evidence type="ECO:0000256" key="2">
    <source>
        <dbReference type="ARBA" id="ARBA00004651"/>
    </source>
</evidence>
<dbReference type="SUPFAM" id="SSF47384">
    <property type="entry name" value="Homodimeric domain of signal transducing histidine kinase"/>
    <property type="match status" value="1"/>
</dbReference>
<organism evidence="17 18">
    <name type="scientific">Oceanobacillus iheyensis (strain DSM 14371 / CIP 107618 / JCM 11309 / KCTC 3954 / HTE831)</name>
    <dbReference type="NCBI Taxonomy" id="221109"/>
    <lineage>
        <taxon>Bacteria</taxon>
        <taxon>Bacillati</taxon>
        <taxon>Bacillota</taxon>
        <taxon>Bacilli</taxon>
        <taxon>Bacillales</taxon>
        <taxon>Bacillaceae</taxon>
        <taxon>Oceanobacillus</taxon>
    </lineage>
</organism>
<evidence type="ECO:0000256" key="6">
    <source>
        <dbReference type="ARBA" id="ARBA00022679"/>
    </source>
</evidence>
<reference evidence="17 18" key="2">
    <citation type="journal article" date="2002" name="Nucleic Acids Res.">
        <title>Genome sequence of Oceanobacillus iheyensis isolated from the Iheya Ridge and its unexpected adaptive capabilities to extreme environments.</title>
        <authorList>
            <person name="Takami H."/>
            <person name="Takaki Y."/>
            <person name="Uchiyama I."/>
        </authorList>
    </citation>
    <scope>NUCLEOTIDE SEQUENCE [LARGE SCALE GENOMIC DNA]</scope>
    <source>
        <strain evidence="18">DSM 14371 / CIP 107618 / JCM 11309 / KCTC 3954 / HTE831</strain>
    </source>
</reference>
<evidence type="ECO:0000256" key="10">
    <source>
        <dbReference type="ARBA" id="ARBA00022840"/>
    </source>
</evidence>
<dbReference type="PRINTS" id="PR00344">
    <property type="entry name" value="BCTRLSENSOR"/>
</dbReference>
<gene>
    <name evidence="17" type="ordered locus">OB0585</name>
</gene>
<dbReference type="KEGG" id="oih:OB0585"/>
<dbReference type="CDD" id="cd00082">
    <property type="entry name" value="HisKA"/>
    <property type="match status" value="1"/>
</dbReference>
<evidence type="ECO:0000256" key="13">
    <source>
        <dbReference type="ARBA" id="ARBA00023136"/>
    </source>
</evidence>
<dbReference type="InterPro" id="IPR036890">
    <property type="entry name" value="HATPase_C_sf"/>
</dbReference>
<comment type="catalytic activity">
    <reaction evidence="1">
        <text>ATP + protein L-histidine = ADP + protein N-phospho-L-histidine.</text>
        <dbReference type="EC" id="2.7.13.3"/>
    </reaction>
</comment>
<accession>Q8ESP0</accession>
<keyword evidence="8" id="KW-0547">Nucleotide-binding</keyword>
<evidence type="ECO:0000313" key="18">
    <source>
        <dbReference type="Proteomes" id="UP000000822"/>
    </source>
</evidence>
<dbReference type="GO" id="GO:0005524">
    <property type="term" value="F:ATP binding"/>
    <property type="evidence" value="ECO:0007669"/>
    <property type="project" value="UniProtKB-KW"/>
</dbReference>
<sequence length="460" mass="52453">MKLQSQLNAAFTALLLVIMTTAGYIIYSLILDLLIQDEKRQLAETGELLVSFLNEQYNNDVNNYQNINDFLQEQDLQLFLYDRNLDTVLFSTMNISVVNEFFQQNNFANNDEFLWQYGSDRFVTSRIIFSPEQTGLELILLTPMHDLQVVQQNFFVRLLLVFLVGAVAAVILSYFMTNKLVTPLSQLKTELKKVENRQFDRMSRVKATGEIKEVEQSVYEMAQTLEQYMKSQQTFFQNASHELKTPLMTIQGYAEGIRDGIFDEKDTEKGLEVMVTEVNRLKGIINEMILLAKLDTDPAEYSPFPLEADQFIHQVVDRAHPIVNEEGIELNHQVENGVILFADEEKLLRALLNIVFNGIRHSKSTVNIQVYTKDHKVMIDVEDDGSGITEEDAEHIFHRFVKGKDGETGLGLAIARAIIEQAGGNISVSNSEIGGAKFTIQLPKYQSTNHNRQKPKQLPK</sequence>
<dbReference type="Gene3D" id="1.10.287.130">
    <property type="match status" value="1"/>
</dbReference>
<keyword evidence="11 14" id="KW-1133">Transmembrane helix</keyword>
<dbReference type="OrthoDB" id="9780718at2"/>
<dbReference type="CDD" id="cd00075">
    <property type="entry name" value="HATPase"/>
    <property type="match status" value="1"/>
</dbReference>
<dbReference type="InterPro" id="IPR036097">
    <property type="entry name" value="HisK_dim/P_sf"/>
</dbReference>
<dbReference type="SMART" id="SM00387">
    <property type="entry name" value="HATPase_c"/>
    <property type="match status" value="1"/>
</dbReference>
<keyword evidence="18" id="KW-1185">Reference proteome</keyword>
<dbReference type="InterPro" id="IPR005467">
    <property type="entry name" value="His_kinase_dom"/>
</dbReference>
<feature type="domain" description="Histidine kinase" evidence="15">
    <location>
        <begin position="238"/>
        <end position="446"/>
    </location>
</feature>
<dbReference type="PhylomeDB" id="Q8ESP0"/>
<dbReference type="SMART" id="SM00388">
    <property type="entry name" value="HisKA"/>
    <property type="match status" value="1"/>
</dbReference>
<proteinExistence type="predicted"/>
<dbReference type="EMBL" id="BA000028">
    <property type="protein sequence ID" value="BAC12541.1"/>
    <property type="molecule type" value="Genomic_DNA"/>
</dbReference>
<keyword evidence="10" id="KW-0067">ATP-binding</keyword>
<keyword evidence="5" id="KW-0597">Phosphoprotein</keyword>
<evidence type="ECO:0000256" key="5">
    <source>
        <dbReference type="ARBA" id="ARBA00022553"/>
    </source>
</evidence>
<dbReference type="STRING" id="221109.gene:10732789"/>
<comment type="subcellular location">
    <subcellularLocation>
        <location evidence="2">Cell membrane</location>
        <topology evidence="2">Multi-pass membrane protein</topology>
    </subcellularLocation>
</comment>